<evidence type="ECO:0000313" key="3">
    <source>
        <dbReference type="Proteomes" id="UP000323708"/>
    </source>
</evidence>
<feature type="chain" id="PRO_5022773543" evidence="1">
    <location>
        <begin position="23"/>
        <end position="102"/>
    </location>
</feature>
<keyword evidence="1" id="KW-0732">Signal</keyword>
<name>A0A5B0WVR7_9GAMM</name>
<evidence type="ECO:0000256" key="1">
    <source>
        <dbReference type="SAM" id="SignalP"/>
    </source>
</evidence>
<dbReference type="RefSeq" id="WP_149611742.1">
    <property type="nucleotide sequence ID" value="NZ_VTUX01000005.1"/>
</dbReference>
<dbReference type="AlphaFoldDB" id="A0A5B0WVR7"/>
<gene>
    <name evidence="2" type="ORF">F0M18_12310</name>
</gene>
<organism evidence="2 3">
    <name type="scientific">Pseudohalioglobus sediminis</name>
    <dbReference type="NCBI Taxonomy" id="2606449"/>
    <lineage>
        <taxon>Bacteria</taxon>
        <taxon>Pseudomonadati</taxon>
        <taxon>Pseudomonadota</taxon>
        <taxon>Gammaproteobacteria</taxon>
        <taxon>Cellvibrionales</taxon>
        <taxon>Halieaceae</taxon>
        <taxon>Pseudohalioglobus</taxon>
    </lineage>
</organism>
<keyword evidence="3" id="KW-1185">Reference proteome</keyword>
<comment type="caution">
    <text evidence="2">The sequence shown here is derived from an EMBL/GenBank/DDBJ whole genome shotgun (WGS) entry which is preliminary data.</text>
</comment>
<sequence>MKTIATTALAAVALSAGPAVMAAEYTGVDAIASAGAEGSALDNVGYGASQYQTQYEIGDILSAVTEDIAQQLSAFLGRNLYAQEPEQTAKSLSSEDTLVSAY</sequence>
<evidence type="ECO:0000313" key="2">
    <source>
        <dbReference type="EMBL" id="KAA1190587.1"/>
    </source>
</evidence>
<feature type="signal peptide" evidence="1">
    <location>
        <begin position="1"/>
        <end position="22"/>
    </location>
</feature>
<dbReference type="EMBL" id="VTUX01000005">
    <property type="protein sequence ID" value="KAA1190587.1"/>
    <property type="molecule type" value="Genomic_DNA"/>
</dbReference>
<proteinExistence type="predicted"/>
<dbReference type="Proteomes" id="UP000323708">
    <property type="component" value="Unassembled WGS sequence"/>
</dbReference>
<accession>A0A5B0WVR7</accession>
<protein>
    <submittedName>
        <fullName evidence="2">Uncharacterized protein</fullName>
    </submittedName>
</protein>
<reference evidence="2 3" key="1">
    <citation type="submission" date="2019-09" db="EMBL/GenBank/DDBJ databases">
        <authorList>
            <person name="Chen X.-Y."/>
        </authorList>
    </citation>
    <scope>NUCLEOTIDE SEQUENCE [LARGE SCALE GENOMIC DNA]</scope>
    <source>
        <strain evidence="2 3">NY5</strain>
    </source>
</reference>